<comment type="caution">
    <text evidence="2">The sequence shown here is derived from an EMBL/GenBank/DDBJ whole genome shotgun (WGS) entry which is preliminary data.</text>
</comment>
<keyword evidence="1" id="KW-0812">Transmembrane</keyword>
<sequence>MICDKSINVKMIDMCTCCCNGCSSRRQGYSLRLSFPKKLLVATSVLVIIAMVVMPSEARTLEHKIRHERRQHEALALTKDLRMKADTRVLEHRRRPHRKQPVPPQTKDTQALIRQQKNVHADRFKNATKKIIKKLKNTRRFFNEERRILNETREYRDGMPDWLPTINFVDIHFFNYKKRGATISERKFAYLMPKLYKSLVEYHQIFQLLIKVEVEFADDPFCSYNKTRHELIGKTLQRLYSTIAEIKENMVAVNIPVPQVARSKSLQVLEKRVDAPQCLKNDYIAFRAYGNLLNNWYSEFRCPRGKKVIFSNVRCAAYEAKLKEKKDKRNKNAER</sequence>
<protein>
    <submittedName>
        <fullName evidence="2">Uncharacterized protein</fullName>
    </submittedName>
</protein>
<organism evidence="2">
    <name type="scientific">Heliothis virescens</name>
    <name type="common">Tobacco budworm moth</name>
    <dbReference type="NCBI Taxonomy" id="7102"/>
    <lineage>
        <taxon>Eukaryota</taxon>
        <taxon>Metazoa</taxon>
        <taxon>Ecdysozoa</taxon>
        <taxon>Arthropoda</taxon>
        <taxon>Hexapoda</taxon>
        <taxon>Insecta</taxon>
        <taxon>Pterygota</taxon>
        <taxon>Neoptera</taxon>
        <taxon>Endopterygota</taxon>
        <taxon>Lepidoptera</taxon>
        <taxon>Glossata</taxon>
        <taxon>Ditrysia</taxon>
        <taxon>Noctuoidea</taxon>
        <taxon>Noctuidae</taxon>
        <taxon>Heliothinae</taxon>
        <taxon>Heliothis</taxon>
    </lineage>
</organism>
<dbReference type="AlphaFoldDB" id="A0A2A4J6D4"/>
<keyword evidence="1" id="KW-0472">Membrane</keyword>
<accession>A0A2A4J6D4</accession>
<reference evidence="2" key="1">
    <citation type="submission" date="2017-09" db="EMBL/GenBank/DDBJ databases">
        <title>Contemporary evolution of a Lepidopteran species, Heliothis virescens, in response to modern agricultural practices.</title>
        <authorList>
            <person name="Fritz M.L."/>
            <person name="Deyonke A.M."/>
            <person name="Papanicolaou A."/>
            <person name="Micinski S."/>
            <person name="Westbrook J."/>
            <person name="Gould F."/>
        </authorList>
    </citation>
    <scope>NUCLEOTIDE SEQUENCE [LARGE SCALE GENOMIC DNA]</scope>
    <source>
        <strain evidence="2">HvINT-</strain>
        <tissue evidence="2">Whole body</tissue>
    </source>
</reference>
<evidence type="ECO:0000313" key="2">
    <source>
        <dbReference type="EMBL" id="PCG67439.1"/>
    </source>
</evidence>
<gene>
    <name evidence="2" type="ORF">B5V51_6407</name>
</gene>
<keyword evidence="1" id="KW-1133">Transmembrane helix</keyword>
<name>A0A2A4J6D4_HELVI</name>
<proteinExistence type="predicted"/>
<dbReference type="EMBL" id="NWSH01002849">
    <property type="protein sequence ID" value="PCG67439.1"/>
    <property type="molecule type" value="Genomic_DNA"/>
</dbReference>
<feature type="transmembrane region" description="Helical" evidence="1">
    <location>
        <begin position="39"/>
        <end position="56"/>
    </location>
</feature>
<evidence type="ECO:0000256" key="1">
    <source>
        <dbReference type="SAM" id="Phobius"/>
    </source>
</evidence>